<dbReference type="Proteomes" id="UP001557470">
    <property type="component" value="Unassembled WGS sequence"/>
</dbReference>
<reference evidence="4 5" key="1">
    <citation type="submission" date="2024-06" db="EMBL/GenBank/DDBJ databases">
        <authorList>
            <person name="Pan Q."/>
            <person name="Wen M."/>
            <person name="Jouanno E."/>
            <person name="Zahm M."/>
            <person name="Klopp C."/>
            <person name="Cabau C."/>
            <person name="Louis A."/>
            <person name="Berthelot C."/>
            <person name="Parey E."/>
            <person name="Roest Crollius H."/>
            <person name="Montfort J."/>
            <person name="Robinson-Rechavi M."/>
            <person name="Bouchez O."/>
            <person name="Lampietro C."/>
            <person name="Lopez Roques C."/>
            <person name="Donnadieu C."/>
            <person name="Postlethwait J."/>
            <person name="Bobe J."/>
            <person name="Verreycken H."/>
            <person name="Guiguen Y."/>
        </authorList>
    </citation>
    <scope>NUCLEOTIDE SEQUENCE [LARGE SCALE GENOMIC DNA]</scope>
    <source>
        <strain evidence="4">Up_M1</strain>
        <tissue evidence="4">Testis</tissue>
    </source>
</reference>
<keyword evidence="1 2" id="KW-0482">Metalloprotease</keyword>
<dbReference type="InterPro" id="IPR034035">
    <property type="entry name" value="Astacin-like_dom"/>
</dbReference>
<dbReference type="InterPro" id="IPR006026">
    <property type="entry name" value="Peptidase_Metallo"/>
</dbReference>
<keyword evidence="1 2" id="KW-0479">Metal-binding</keyword>
<proteinExistence type="predicted"/>
<keyword evidence="5" id="KW-1185">Reference proteome</keyword>
<keyword evidence="1 2" id="KW-0645">Protease</keyword>
<evidence type="ECO:0000256" key="1">
    <source>
        <dbReference type="PROSITE-ProRule" id="PRU01211"/>
    </source>
</evidence>
<sequence length="273" mass="30648">MYIHSCTMFCFLILIWIVRVGSIPIKNSASTVSVNGTATPVGSHLRKSNWVTHAETLKEISDVSLAVAEGDILLSDERLAVKSLWPAINGILSIPYMISPGVANRRDTILAAFKMISDSTCIRFHEYTNEDNYLNVIPAKGCASYVGFQGGAQPLYFDSICSSGNLCHEVIHALGLHHEHTRPDRDHYITIQWDEVIPGKESNFVFKQGDTQNLAYDVESIMHYGSHYFSKNGNPTIIPKNNEVNMGQRTHLSPLDIIRINKLYHCGEWQREN</sequence>
<evidence type="ECO:0000256" key="2">
    <source>
        <dbReference type="RuleBase" id="RU361183"/>
    </source>
</evidence>
<evidence type="ECO:0000313" key="5">
    <source>
        <dbReference type="Proteomes" id="UP001557470"/>
    </source>
</evidence>
<name>A0ABD0WM02_UMBPY</name>
<dbReference type="Gene3D" id="3.40.390.10">
    <property type="entry name" value="Collagenase (Catalytic Domain)"/>
    <property type="match status" value="1"/>
</dbReference>
<dbReference type="FunFam" id="3.40.390.10:FF:000065">
    <property type="entry name" value="Metalloendopeptidase"/>
    <property type="match status" value="1"/>
</dbReference>
<protein>
    <recommendedName>
        <fullName evidence="2">Metalloendopeptidase</fullName>
        <ecNumber evidence="2">3.4.24.-</ecNumber>
    </recommendedName>
</protein>
<comment type="caution">
    <text evidence="1">Lacks conserved residue(s) required for the propagation of feature annotation.</text>
</comment>
<keyword evidence="2" id="KW-0732">Signal</keyword>
<dbReference type="CDD" id="cd04280">
    <property type="entry name" value="ZnMc_astacin_like"/>
    <property type="match status" value="1"/>
</dbReference>
<dbReference type="GO" id="GO:0008270">
    <property type="term" value="F:zinc ion binding"/>
    <property type="evidence" value="ECO:0007669"/>
    <property type="project" value="UniProtKB-UniRule"/>
</dbReference>
<dbReference type="PANTHER" id="PTHR10127:SF870">
    <property type="entry name" value="METALLOENDOPEPTIDASE"/>
    <property type="match status" value="1"/>
</dbReference>
<dbReference type="Pfam" id="PF01400">
    <property type="entry name" value="Astacin"/>
    <property type="match status" value="1"/>
</dbReference>
<feature type="active site" evidence="1">
    <location>
        <position position="169"/>
    </location>
</feature>
<dbReference type="PROSITE" id="PS51864">
    <property type="entry name" value="ASTACIN"/>
    <property type="match status" value="1"/>
</dbReference>
<dbReference type="EC" id="3.4.24.-" evidence="2"/>
<evidence type="ECO:0000259" key="3">
    <source>
        <dbReference type="PROSITE" id="PS51864"/>
    </source>
</evidence>
<dbReference type="InterPro" id="IPR001506">
    <property type="entry name" value="Peptidase_M12A"/>
</dbReference>
<feature type="binding site" evidence="1">
    <location>
        <position position="178"/>
    </location>
    <ligand>
        <name>Zn(2+)</name>
        <dbReference type="ChEBI" id="CHEBI:29105"/>
        <note>catalytic</note>
    </ligand>
</feature>
<dbReference type="InterPro" id="IPR024079">
    <property type="entry name" value="MetalloPept_cat_dom_sf"/>
</dbReference>
<accession>A0ABD0WM02</accession>
<organism evidence="4 5">
    <name type="scientific">Umbra pygmaea</name>
    <name type="common">Eastern mudminnow</name>
    <dbReference type="NCBI Taxonomy" id="75934"/>
    <lineage>
        <taxon>Eukaryota</taxon>
        <taxon>Metazoa</taxon>
        <taxon>Chordata</taxon>
        <taxon>Craniata</taxon>
        <taxon>Vertebrata</taxon>
        <taxon>Euteleostomi</taxon>
        <taxon>Actinopterygii</taxon>
        <taxon>Neopterygii</taxon>
        <taxon>Teleostei</taxon>
        <taxon>Protacanthopterygii</taxon>
        <taxon>Esociformes</taxon>
        <taxon>Umbridae</taxon>
        <taxon>Umbra</taxon>
    </lineage>
</organism>
<feature type="signal peptide" evidence="2">
    <location>
        <begin position="1"/>
        <end position="22"/>
    </location>
</feature>
<dbReference type="AlphaFoldDB" id="A0ABD0WM02"/>
<dbReference type="SUPFAM" id="SSF55486">
    <property type="entry name" value="Metalloproteases ('zincins'), catalytic domain"/>
    <property type="match status" value="1"/>
</dbReference>
<gene>
    <name evidence="4" type="ORF">UPYG_G00279360</name>
</gene>
<dbReference type="GO" id="GO:0006508">
    <property type="term" value="P:proteolysis"/>
    <property type="evidence" value="ECO:0007669"/>
    <property type="project" value="UniProtKB-KW"/>
</dbReference>
<dbReference type="PANTHER" id="PTHR10127">
    <property type="entry name" value="DISCOIDIN, CUB, EGF, LAMININ , AND ZINC METALLOPROTEASE DOMAIN CONTAINING"/>
    <property type="match status" value="1"/>
</dbReference>
<dbReference type="GO" id="GO:0004222">
    <property type="term" value="F:metalloendopeptidase activity"/>
    <property type="evidence" value="ECO:0007669"/>
    <property type="project" value="UniProtKB-UniRule"/>
</dbReference>
<feature type="chain" id="PRO_5044526323" description="Metalloendopeptidase" evidence="2">
    <location>
        <begin position="23"/>
        <end position="273"/>
    </location>
</feature>
<comment type="caution">
    <text evidence="4">The sequence shown here is derived from an EMBL/GenBank/DDBJ whole genome shotgun (WGS) entry which is preliminary data.</text>
</comment>
<dbReference type="PRINTS" id="PR00480">
    <property type="entry name" value="ASTACIN"/>
</dbReference>
<comment type="cofactor">
    <cofactor evidence="1 2">
        <name>Zn(2+)</name>
        <dbReference type="ChEBI" id="CHEBI:29105"/>
    </cofactor>
    <text evidence="1 2">Binds 1 zinc ion per subunit.</text>
</comment>
<keyword evidence="1 2" id="KW-0862">Zinc</keyword>
<dbReference type="EMBL" id="JAGEUA010000009">
    <property type="protein sequence ID" value="KAL0965292.1"/>
    <property type="molecule type" value="Genomic_DNA"/>
</dbReference>
<feature type="binding site" evidence="1">
    <location>
        <position position="168"/>
    </location>
    <ligand>
        <name>Zn(2+)</name>
        <dbReference type="ChEBI" id="CHEBI:29105"/>
        <note>catalytic</note>
    </ligand>
</feature>
<evidence type="ECO:0000313" key="4">
    <source>
        <dbReference type="EMBL" id="KAL0965292.1"/>
    </source>
</evidence>
<feature type="domain" description="Peptidase M12A" evidence="3">
    <location>
        <begin position="79"/>
        <end position="267"/>
    </location>
</feature>
<dbReference type="SMART" id="SM00235">
    <property type="entry name" value="ZnMc"/>
    <property type="match status" value="1"/>
</dbReference>
<feature type="binding site" evidence="1">
    <location>
        <position position="172"/>
    </location>
    <ligand>
        <name>Zn(2+)</name>
        <dbReference type="ChEBI" id="CHEBI:29105"/>
        <note>catalytic</note>
    </ligand>
</feature>
<keyword evidence="1 2" id="KW-0378">Hydrolase</keyword>